<feature type="compositionally biased region" description="Basic and acidic residues" evidence="1">
    <location>
        <begin position="298"/>
        <end position="316"/>
    </location>
</feature>
<dbReference type="EMBL" id="BQNB010014957">
    <property type="protein sequence ID" value="GJT34373.1"/>
    <property type="molecule type" value="Genomic_DNA"/>
</dbReference>
<accession>A0ABQ5D5U1</accession>
<comment type="caution">
    <text evidence="2">The sequence shown here is derived from an EMBL/GenBank/DDBJ whole genome shotgun (WGS) entry which is preliminary data.</text>
</comment>
<feature type="region of interest" description="Disordered" evidence="1">
    <location>
        <begin position="274"/>
        <end position="316"/>
    </location>
</feature>
<proteinExistence type="predicted"/>
<evidence type="ECO:0000313" key="2">
    <source>
        <dbReference type="EMBL" id="GJT34373.1"/>
    </source>
</evidence>
<dbReference type="Proteomes" id="UP001151760">
    <property type="component" value="Unassembled WGS sequence"/>
</dbReference>
<reference evidence="2" key="1">
    <citation type="journal article" date="2022" name="Int. J. Mol. Sci.">
        <title>Draft Genome of Tanacetum Coccineum: Genomic Comparison of Closely Related Tanacetum-Family Plants.</title>
        <authorList>
            <person name="Yamashiro T."/>
            <person name="Shiraishi A."/>
            <person name="Nakayama K."/>
            <person name="Satake H."/>
        </authorList>
    </citation>
    <scope>NUCLEOTIDE SEQUENCE</scope>
</reference>
<sequence length="316" mass="34092">MGRDTIQREDAVSTISQDYLLEFTSKYGIPEDLHPELPGLEDTIVDFPEGKVDERIFPTVVDWRTSAAKDGMPLAGSYFAVNIAALNTNRMEDTIVALGYLRTPSTKEKSPLDFDNENPTPSTTEGVGARDQAQDGLAHEVPSVETTTTTEVVQERVLEKEVAAMGPPVNKRRRQREAGLTVTPVAPETSAGAKSVSDPDLLSYARPPPHSEQDVAQSSKGMAIEILPQYVATTEVNVQLSVGSLDSGKLTSVLSMDGSPGGGDGFSTQAKIRTRSQVVEGSQSQDSQMRSENPNMKKVAEAKNADLAKELESLRT</sequence>
<evidence type="ECO:0000313" key="3">
    <source>
        <dbReference type="Proteomes" id="UP001151760"/>
    </source>
</evidence>
<organism evidence="2 3">
    <name type="scientific">Tanacetum coccineum</name>
    <dbReference type="NCBI Taxonomy" id="301880"/>
    <lineage>
        <taxon>Eukaryota</taxon>
        <taxon>Viridiplantae</taxon>
        <taxon>Streptophyta</taxon>
        <taxon>Embryophyta</taxon>
        <taxon>Tracheophyta</taxon>
        <taxon>Spermatophyta</taxon>
        <taxon>Magnoliopsida</taxon>
        <taxon>eudicotyledons</taxon>
        <taxon>Gunneridae</taxon>
        <taxon>Pentapetalae</taxon>
        <taxon>asterids</taxon>
        <taxon>campanulids</taxon>
        <taxon>Asterales</taxon>
        <taxon>Asteraceae</taxon>
        <taxon>Asteroideae</taxon>
        <taxon>Anthemideae</taxon>
        <taxon>Anthemidinae</taxon>
        <taxon>Tanacetum</taxon>
    </lineage>
</organism>
<name>A0ABQ5D5U1_9ASTR</name>
<protein>
    <submittedName>
        <fullName evidence="2">Uncharacterized protein</fullName>
    </submittedName>
</protein>
<evidence type="ECO:0000256" key="1">
    <source>
        <dbReference type="SAM" id="MobiDB-lite"/>
    </source>
</evidence>
<gene>
    <name evidence="2" type="ORF">Tco_0924792</name>
</gene>
<keyword evidence="3" id="KW-1185">Reference proteome</keyword>
<feature type="region of interest" description="Disordered" evidence="1">
    <location>
        <begin position="106"/>
        <end position="138"/>
    </location>
</feature>
<feature type="region of interest" description="Disordered" evidence="1">
    <location>
        <begin position="163"/>
        <end position="218"/>
    </location>
</feature>
<reference evidence="2" key="2">
    <citation type="submission" date="2022-01" db="EMBL/GenBank/DDBJ databases">
        <authorList>
            <person name="Yamashiro T."/>
            <person name="Shiraishi A."/>
            <person name="Satake H."/>
            <person name="Nakayama K."/>
        </authorList>
    </citation>
    <scope>NUCLEOTIDE SEQUENCE</scope>
</reference>
<feature type="compositionally biased region" description="Polar residues" evidence="1">
    <location>
        <begin position="274"/>
        <end position="294"/>
    </location>
</feature>